<evidence type="ECO:0000313" key="2">
    <source>
        <dbReference type="EMBL" id="AJM91825.1"/>
    </source>
</evidence>
<dbReference type="RefSeq" id="WP_148702777.1">
    <property type="nucleotide sequence ID" value="NZ_CP010868.1"/>
</dbReference>
<reference evidence="2 3" key="3">
    <citation type="journal article" date="2019" name="Int. J. Syst. Evol. Microbiol.">
        <title>Nitrosopumilus adriaticus sp. nov. and Nitrosopumilus piranensis sp. nov., two ammonia-oxidizing archaea from the Adriatic Sea and members of the class Nitrososphaeria.</title>
        <authorList>
            <person name="Bayer B."/>
            <person name="Vojvoda J."/>
            <person name="Reinthaler T."/>
            <person name="Reyes C."/>
            <person name="Pinto M."/>
            <person name="Herndl G.J."/>
        </authorList>
    </citation>
    <scope>NUCLEOTIDE SEQUENCE [LARGE SCALE GENOMIC DNA]</scope>
    <source>
        <strain evidence="2 3">D3C</strain>
    </source>
</reference>
<accession>A0A0C5BXY1</accession>
<gene>
    <name evidence="2" type="ORF">NPIRD3C_0611</name>
</gene>
<feature type="compositionally biased region" description="Acidic residues" evidence="1">
    <location>
        <begin position="291"/>
        <end position="301"/>
    </location>
</feature>
<dbReference type="OrthoDB" id="4958at2157"/>
<feature type="region of interest" description="Disordered" evidence="1">
    <location>
        <begin position="252"/>
        <end position="303"/>
    </location>
</feature>
<reference evidence="2 3" key="2">
    <citation type="journal article" date="2016" name="ISME J.">
        <title>Physiological and genomic characterization of two novel marine thaumarchaeal strains indicates niche differentiation.</title>
        <authorList>
            <person name="Bayer B."/>
            <person name="Vojvoda J."/>
            <person name="Offre P."/>
            <person name="Alves R.J."/>
            <person name="Elisabeth N.H."/>
            <person name="Garcia J.A."/>
            <person name="Volland J.M."/>
            <person name="Srivastava A."/>
            <person name="Schleper C."/>
            <person name="Herndl G.J."/>
        </authorList>
    </citation>
    <scope>NUCLEOTIDE SEQUENCE [LARGE SCALE GENOMIC DNA]</scope>
    <source>
        <strain evidence="2 3">D3C</strain>
    </source>
</reference>
<dbReference type="GeneID" id="41599769"/>
<dbReference type="AlphaFoldDB" id="A0A0C5BXY1"/>
<name>A0A0C5BXY1_9ARCH</name>
<feature type="compositionally biased region" description="Basic and acidic residues" evidence="1">
    <location>
        <begin position="140"/>
        <end position="152"/>
    </location>
</feature>
<dbReference type="Proteomes" id="UP000032027">
    <property type="component" value="Chromosome"/>
</dbReference>
<feature type="region of interest" description="Disordered" evidence="1">
    <location>
        <begin position="136"/>
        <end position="172"/>
    </location>
</feature>
<feature type="compositionally biased region" description="Basic and acidic residues" evidence="1">
    <location>
        <begin position="258"/>
        <end position="286"/>
    </location>
</feature>
<dbReference type="STRING" id="1582439.NPIRD3C_0611"/>
<dbReference type="HOGENOM" id="CLU_985543_0_0_2"/>
<proteinExistence type="predicted"/>
<sequence>MQEIALILSSLAGVATAAAVRKMPRDKNQLLSLGASSHIKSQINSLKIEKDILTKTISRLYQADSEFSKIQKDKLLLKYQHQLGIVLAKLEKLEQASKHPDLGPVGDGLITLMDQKLSKLDDRLYELSSKISSTKVQTPKIKEPESKKEIKQESNSFKSTFNFDKPKETTTESITIPATKSRQSFELTTLTNISRKEPKFPLFEKEEKQISKPMPQPKTIQTELVNPKEEIVKEIVQPKPKIEDKIEIIQEVTSNPEPKLETKPDINKEVAKISEHKALPEPEIQKPESTSSDEVDDDTDDLDKIKGDIMKVLSKLDQAEVE</sequence>
<protein>
    <submittedName>
        <fullName evidence="2">Uncharacterized protein</fullName>
    </submittedName>
</protein>
<reference evidence="3" key="1">
    <citation type="submission" date="2015-02" db="EMBL/GenBank/DDBJ databases">
        <title>Characterization of two novel Thaumarchaeota isolated from the Northern Adriatic Sea.</title>
        <authorList>
            <person name="Bayer B."/>
            <person name="Vojvoda J."/>
            <person name="Offre P."/>
            <person name="Srivastava A."/>
            <person name="Elisabeth N."/>
            <person name="Garcia J.A.L."/>
            <person name="Schleper C."/>
            <person name="Herndl G.J."/>
        </authorList>
    </citation>
    <scope>NUCLEOTIDE SEQUENCE [LARGE SCALE GENOMIC DNA]</scope>
    <source>
        <strain evidence="3">D3C</strain>
    </source>
</reference>
<organism evidence="2 3">
    <name type="scientific">Nitrosopumilus piranensis</name>
    <dbReference type="NCBI Taxonomy" id="1582439"/>
    <lineage>
        <taxon>Archaea</taxon>
        <taxon>Nitrososphaerota</taxon>
        <taxon>Nitrososphaeria</taxon>
        <taxon>Nitrosopumilales</taxon>
        <taxon>Nitrosopumilaceae</taxon>
        <taxon>Nitrosopumilus</taxon>
    </lineage>
</organism>
<keyword evidence="3" id="KW-1185">Reference proteome</keyword>
<dbReference type="PATRIC" id="fig|1582439.9.peg.622"/>
<evidence type="ECO:0000256" key="1">
    <source>
        <dbReference type="SAM" id="MobiDB-lite"/>
    </source>
</evidence>
<dbReference type="KEGG" id="nid:NPIRD3C_0611"/>
<evidence type="ECO:0000313" key="3">
    <source>
        <dbReference type="Proteomes" id="UP000032027"/>
    </source>
</evidence>
<dbReference type="EMBL" id="CP010868">
    <property type="protein sequence ID" value="AJM91825.1"/>
    <property type="molecule type" value="Genomic_DNA"/>
</dbReference>